<feature type="disulfide bond" evidence="3">
    <location>
        <begin position="2833"/>
        <end position="2838"/>
    </location>
</feature>
<dbReference type="Proteomes" id="UP000807504">
    <property type="component" value="Unassembled WGS sequence"/>
</dbReference>
<organism evidence="5 6">
    <name type="scientific">Argiope bruennichi</name>
    <name type="common">Wasp spider</name>
    <name type="synonym">Aranea bruennichi</name>
    <dbReference type="NCBI Taxonomy" id="94029"/>
    <lineage>
        <taxon>Eukaryota</taxon>
        <taxon>Metazoa</taxon>
        <taxon>Ecdysozoa</taxon>
        <taxon>Arthropoda</taxon>
        <taxon>Chelicerata</taxon>
        <taxon>Arachnida</taxon>
        <taxon>Araneae</taxon>
        <taxon>Araneomorphae</taxon>
        <taxon>Entelegynae</taxon>
        <taxon>Araneoidea</taxon>
        <taxon>Araneidae</taxon>
        <taxon>Argiope</taxon>
    </lineage>
</organism>
<dbReference type="SUPFAM" id="SSF48431">
    <property type="entry name" value="Lipovitellin-phosvitin complex, superhelical domain"/>
    <property type="match status" value="2"/>
</dbReference>
<dbReference type="PANTHER" id="PTHR23345">
    <property type="entry name" value="VITELLOGENIN-RELATED"/>
    <property type="match status" value="1"/>
</dbReference>
<dbReference type="InterPro" id="IPR001747">
    <property type="entry name" value="Vitellogenin_N"/>
</dbReference>
<dbReference type="GO" id="GO:0045735">
    <property type="term" value="F:nutrient reservoir activity"/>
    <property type="evidence" value="ECO:0007669"/>
    <property type="project" value="UniProtKB-KW"/>
</dbReference>
<comment type="caution">
    <text evidence="3">Lacks conserved residue(s) required for the propagation of feature annotation.</text>
</comment>
<reference evidence="5" key="2">
    <citation type="submission" date="2020-06" db="EMBL/GenBank/DDBJ databases">
        <authorList>
            <person name="Sheffer M."/>
        </authorList>
    </citation>
    <scope>NUCLEOTIDE SEQUENCE</scope>
</reference>
<keyword evidence="1 3" id="KW-1015">Disulfide bond</keyword>
<dbReference type="Gene3D" id="1.25.10.20">
    <property type="entry name" value="Vitellinogen, superhelical"/>
    <property type="match status" value="2"/>
</dbReference>
<dbReference type="InterPro" id="IPR050733">
    <property type="entry name" value="Vitellogenin/Apolipophorin"/>
</dbReference>
<dbReference type="InterPro" id="IPR011030">
    <property type="entry name" value="Lipovitellin_superhlx_dom"/>
</dbReference>
<dbReference type="SUPFAM" id="SSF56968">
    <property type="entry name" value="Lipovitellin-phosvitin complex, beta-sheet shell regions"/>
    <property type="match status" value="3"/>
</dbReference>
<dbReference type="InterPro" id="IPR015817">
    <property type="entry name" value="Vitellinogen_open_b-sht_sub1"/>
</dbReference>
<dbReference type="Gene3D" id="2.20.80.10">
    <property type="entry name" value="Lipovitellin-phosvitin complex, chain A, domain 4"/>
    <property type="match status" value="1"/>
</dbReference>
<evidence type="ECO:0000313" key="5">
    <source>
        <dbReference type="EMBL" id="KAF8784742.1"/>
    </source>
</evidence>
<dbReference type="PROSITE" id="PS51211">
    <property type="entry name" value="VITELLOGENIN"/>
    <property type="match status" value="2"/>
</dbReference>
<evidence type="ECO:0000256" key="3">
    <source>
        <dbReference type="PROSITE-ProRule" id="PRU00557"/>
    </source>
</evidence>
<dbReference type="GO" id="GO:0005319">
    <property type="term" value="F:lipid transporter activity"/>
    <property type="evidence" value="ECO:0007669"/>
    <property type="project" value="InterPro"/>
</dbReference>
<evidence type="ECO:0000256" key="2">
    <source>
        <dbReference type="ARBA" id="ARBA00023180"/>
    </source>
</evidence>
<sequence>MPLPLRNIREFHPPHPLVQVSGRVDSYLGYNSRHEIPLSSPREDKEILITKTKDLKSCTKRHTFITFFIKKNLPSLPYSFEDKTTWTWEHSVSMEVFHKVVCYEHEKLKTPLKNRESVIEFSGKIQLSYTGTKPAEKLSWQEPGSEEEMVFVRIGDIFVDTLPIVATDPAIKLMVKLLVNDEVTGLKSKLWPATLALKQKPTKDTVAAIVPLVKKDPSTSTLIGVATLINHLCSSEDCDKIPAVGEVVAVLNDYLGSKCSSDDEKQILKALRTFGNMGYHGKASKNIIACAKDSSKPIRIRMAAIDSFRRINDKKPQEFLHMYSDKNEDYTIRIACFQSVFKHADKKQLKEVKKIAESETHEQVSGYVYTYIQNINKTHSSKHQNIKGLLQDIKINAPKVDYLTNSKNIELSAFYQPLKLGGSVETDMVHGEKTKLPLSVRTRFDVDLFGQDINVLDVGVRAEGIENIIQNLIALKDKIPKFEQIRDKLAQKPSLEELKDEFSFLTAEKVFGDSVPELAMKFRTLEIELLDVSTSDLSGIKEMLKIAELMTKLARGQDADFSHSFIFMSSKLVVPSVTGRSYSIDLTGSSTVGLTAKSKADLLNLPKNADVHLHFNPSVNLEISVTAGIQSNTHRPDIKHVSRLHLESDVEARVEVRDGHVAIVSLTLPSENIALAKMRTDVYEIDEDHNEKLIFQRRQKKFDHCFTHLNKPLGISACASVEVPRPFVIQSFPYIVPFGSGEIALKKSDNSFKSYVLRLEIPKQVSPSMKYKASFDTPGSTILRRFAADLEVKEQRDQKDVLLKLVSPFKTVGGSASFTKTDQLAQGSVKLYTSETEIASANVTCKIMLSRSRKIYEVNGGYYILNQEPTTFTGSVTDIKGRKRNMSFDFRANKPQSKPVAIKGTIIKEGRMELSKKSEWKLSSEISLQSPVVDATVRNTIEKRSKQSQSISANFGVDYQLEGKQKHSFIISGTSQKSSNKVNTQAKLESTQYPRGNMYLTWDMQRESKESLKNDIKLKYGQNPERTYIQVKQKSRIPETGPGHCSATIEIPHRDIHYELSLTHDMDMSEKPRINIEADFCYNQDKHIKSVLDVKYESKSPLKASGRLELEYPGGHYIYEDEITETDDNVIEGKSKLQYKKGKIIQLHYKYRKLSNDAKFHHEIESSIQTPSSRSPINGKASIELNSESLAIVGQIGPDYSVQASLRESGESHINLKLPLIEGEIKSIQEYKKKSVDVDLKIKTRKPRHITGSVILDLKDKKKLELTVYPDVDHAPEKKILVSTVVETSSRNSKDIYTGATRLQILDLIDLSLAETGEVSLLGDQECTLAVSIKNQDPLNLRFKRKTDKGHGKMTFAVSKNNVEKAKMELDTTLKEIDGKKEFSIETSLISPDNSFEDIHMYLKTQVTRSGLSKTIQTIVSFKKSDKVYKTEWNSDIQPNGLEVKAQMQTPHANYEKNAVGFSLQLSDTGVSSLVSIDCLTNKKISIQTEIKTKKHGLSLTCKLNTPFEISKDVQLQVTLDNHHSKKSLEAYIDANNARICAIEGRMSKSSGEAQLEGSIKVSNLPKLKFQGLDVKLQKSPSAVSVAGSIQIKNNKEISLYSEIKQEGDVISTTTSIATPYKSLKDTKAYLSIENQAHKRSILCYFDANGERKVDVELSVASSSQVVEVKSRLKTVRTPEISAHVKCEKTGQSFSISANVMKGTSPLLSTSLNRLSYHGEEKLLLKTKSFEDTLLDVEISKDVSDKNSNKYSLKIKGLFRPVSITFSKNYNDKNSVSTELRACGEVQSSPVCYSLKSYHKYLLNSGNYRFYQKVTMDLEKSVGGSYSKAVGRLHVLMSAAENDYRSKITMEVNEKRLGYELKLHSRQHENDRCSLDSYIYLPQQTCRVRANILHNDHRVHLEAEAIPNTEDPTRKLSFEVKKETNPDNQEVSGYMKMSHPRMSQPILITWKFHPVGEYFVKGKLVIHSGPVWGKTLMIEAIPNVEQESYGIRSMEYKIYTDDKSIDAYLKLIRQSSRSEKKIGYEWKYVSHDVEKRGGMTFTFSDKNGGPKTVTLSFFSPSADYEVQGSASEGPEDINFSIASAGKKLREIRITTSDSCTNIEVTKSGPLIKSQICVNKQEGNALYLLKVDVQYRQHKCIEIRVGVDPETPEYVDVVFKCSKEESCQALKALLGRDLYLGSISTLKEDVLRKVRQVKQYVVDHVTKVKTSLRNLKHDIFSKVKRIINQPNRMVKEYIGKVKEYIRKVEEIKENILNRIKSLIPDHIIGTCQKYYKYYEKEAIRYYQMCSEMVRRSWPRIGVICDDIKSTLGRIDVNEVKALIDSKVNEFKKSLKFLIPRFRLIYPSDIINFIKKGIEKIHNEIVEKFGRIIGETILNQIRKYGTELESFIRQKVIETIDEAIKKMHDIIFHDEDLQTAQNLILNAKEEIVKAWRNKEKIAESSVKKIESDMKQIVDGQVQVLKYDPKEGEFRFRVRQPLSKTHVESMKQQLSMLFRSILRNAVDKCSTECHPPQNPKFFWQMDKSYVYSFKSENRVIYAGNEKQTSSIIGTVELQGIDSCNIILRMTNVTINEKMSEDEIEDFKEKLKIPVVFSHDDLELKNVCPGAEESTQSLNIKRAVIASMINTMSKLDIPQEVEEYDTLGKCHTKYTIEKGHDLVIKKEKNLKTCTNRHEFISHFIKKLNLEESHPGDSSGKKVESILLDLCLKNMQVMDININSDFMKLVSHTKVLSYKELNKIYESLKSGKLCTSKKVKDLFVDTLPVIGTDAAVKLIAKLIENQEVAGLKAKLLPASFALIQKPTKDTVDAVAALVENYPSASIIFGVTAMIHRLCSLENCDKISSVAKVVTAFNDYLGPECNSGDEKKVLTALKAFGNMGYHSEAYRNIIECAKNCSKPKKIRLAAIESFRRIDKKRPDELLEIYSNNEDYEIRIAVFASLVKQADEQQVQKLAEIAEKETDEQVSNYVYTYLKNLEKTSLPSKQKKRKILQKLKIQQPNSSDWENSKNIEVSGFSKWMAIGGAIQADVIQDPSTKIPRSVHTRLDIDLFDRSFNLLEFGVRSEKLEEIVDKLVGFKQEFSRKKMWNYFRTKNLLEDTNAELSFFVRAMDTELLDLSTSDLLALRDVFNIAEIAREKDFDLSHSFVFMNSKLVLPSITGRSYAIDLTGSSTVGLTARSKVDLLSLPENGDVQLQFQPSMNVEISTSIGIQSNNNKPDIKIASHLNVESNVEASFQVKDGHFVLAKLTLPSDDIMVVKMSTEMTRINDNNKAQSVFGERQKKINYCFRKLEKPLGISACAVVDVPKPLVVRKFPYIFPFGNAEFTLKKSDIFQSYEIYLVAQKNPGKILKYKASLDTPGSRIKRRFAADFEVVQQKDYKKFSVELTSPFRSMGGSGSYTWSGNLHHGILEFHTDSVQVFSSNFTSKIISSKGRKFYEVSSSVSYMGNDSTHIDGVIAITEGRKYRLNFDFKANKPLSKPFRLKGSFTKEGSPSLSLKNEWKLSSVVSLTSLFVDAHLSQTIAKVSKHVQAISGNLGIDYQIKGMKKQTITFSGATQTNSGKMNTKANFEVTQYPDANWDLNWDMQLTESFKNDILLKYGHYPEKNYVHLKQNSTIPKSGHGRCTTFLEIPNLNVNFNATIKYELDFSERPKMHVDTDIYYADNKHLKGLVDVKYQSKHPLKANGKIEVKFPGGHYVYEETIAQTGDDVIEGKSKLHYKKGKVIELTYKIQTLYNDSILYCEIESSFQSPSSPNPMKNKALLQINRDNLILTGDLNSYSLQANFKKAGMTQISLKSFKSEGKLEAINEIYKKSISLDLKFNSKRRIKASIIAEFGAKKRFHLEIIPSFENEPEKKIVISSDIDIIKINDTRNYNKGASHLVASNQKELFSLKPFDVLYNGRQEFHLMSSIKNFPVVSLSCITELKEGLPKFALNFSQNLIQKAKIELGGHLLRNDKKQEFSFKTLALSPDNSFENLALTLNHKISHHESSTMMESLISFKKKAKLYKAEWNSDLQPHKLEMKAEMLTPYANFKKQAIGIFLTQNDDGISSSINIETPDDKLVSLVTDFQKNVDGYSVASTLNSPFHIVKDVQAQLTIESHPAETQIDAYIDVNNVRISELQSSISLSTDETKLEGSLRLIHLPNIEFEGLHIIYKHSKTFMSVSGKIDLIDCKDISFNSEIKNENGTMSTDATIITPYESLRDANLHISFKRQSTHYILLCYIDANGKQIIDAEIKTFLSSVSKEIQSRIKTIHMSEKLAFFKSDSMGESFSISIQVSNGTSSISTTNELSNGDVELAQTKDLQSKLFDFKISKEVSKNNFQIYDLKASGMFPLVSVTFSIRRNERSSHSSELRVCQETRQINCYSIISYYRNKENSGKYRFYKNLSIELKTFIDSSYEKTIGGLDLLLSDNKHNFRSKIIFHLKGKAAGYDIIVHTGQYENDRHSIDCKLYHPLRNYRVASSILNNSNRTLFEIESTRDVDPPGRLFLIAIGREINRKTKEVSVFIKMAHPNMSEVVVVYKVAFGQQFIGYDDPMHCAGKLPDKTLDTSLMLTKQKSEKEDNIGYEWDFNLLTTHKKGAVVVTLSRKSKNIRIVYLVPSTNSEISGEMADESLSLISHWQTSKEVSIKTSGSCLDVDVSSSELSGRIFNECSIAEIQELLKRNLEFYKIDILEPTIKNLWNEGKFYTQNKYKTFKNAVTVHSVVLDHDIKAFNNAKNKTALLIHSLKNWKHTGEQIIIPIIQALKCSVQKDVQNLLKYLPDLLGIACKSITSRLQHCMEMFCPEGTFCHRFVEPSYSYGLKNITNILNRKFPYSKKSLEMRISKTYINDAVSRIQNDIGTFMQKTGSSAMLTHRLLHISKVLEKIIPQKTIINATDQIMKNINNRLSQDEDFNIAKDLILEAFKQLEKSWRDKLRHIQRAIKENPEKLLQEQFQNLTYNPQEGELHFKIRQPFKREKIENLSEEIGKVIQKLQGSLDI</sequence>
<dbReference type="Pfam" id="PF01347">
    <property type="entry name" value="Vitellogenin_N"/>
    <property type="match status" value="3"/>
</dbReference>
<evidence type="ECO:0000313" key="6">
    <source>
        <dbReference type="Proteomes" id="UP000807504"/>
    </source>
</evidence>
<reference evidence="5" key="1">
    <citation type="journal article" date="2020" name="bioRxiv">
        <title>Chromosome-level reference genome of the European wasp spider Argiope bruennichi: a resource for studies on range expansion and evolutionary adaptation.</title>
        <authorList>
            <person name="Sheffer M.M."/>
            <person name="Hoppe A."/>
            <person name="Krehenwinkel H."/>
            <person name="Uhl G."/>
            <person name="Kuss A.W."/>
            <person name="Jensen L."/>
            <person name="Jensen C."/>
            <person name="Gillespie R.G."/>
            <person name="Hoff K.J."/>
            <person name="Prost S."/>
        </authorList>
    </citation>
    <scope>NUCLEOTIDE SEQUENCE</scope>
</reference>
<dbReference type="EMBL" id="JABXBU010000030">
    <property type="protein sequence ID" value="KAF8784742.1"/>
    <property type="molecule type" value="Genomic_DNA"/>
</dbReference>
<feature type="disulfide bond" evidence="3">
    <location>
        <begin position="233"/>
        <end position="238"/>
    </location>
</feature>
<proteinExistence type="predicted"/>
<evidence type="ECO:0000256" key="1">
    <source>
        <dbReference type="ARBA" id="ARBA00023157"/>
    </source>
</evidence>
<dbReference type="SMART" id="SM00638">
    <property type="entry name" value="LPD_N"/>
    <property type="match status" value="1"/>
</dbReference>
<dbReference type="PANTHER" id="PTHR23345:SF15">
    <property type="entry name" value="VITELLOGENIN 1-RELATED"/>
    <property type="match status" value="1"/>
</dbReference>
<dbReference type="InterPro" id="IPR015255">
    <property type="entry name" value="Vitellinogen_open_b-sht"/>
</dbReference>
<evidence type="ECO:0000259" key="4">
    <source>
        <dbReference type="PROSITE" id="PS51211"/>
    </source>
</evidence>
<comment type="caution">
    <text evidence="5">The sequence shown here is derived from an EMBL/GenBank/DDBJ whole genome shotgun (WGS) entry which is preliminary data.</text>
</comment>
<gene>
    <name evidence="5" type="ORF">HNY73_010385</name>
</gene>
<feature type="domain" description="Vitellogenin" evidence="4">
    <location>
        <begin position="1851"/>
        <end position="3039"/>
    </location>
</feature>
<dbReference type="InterPro" id="IPR015819">
    <property type="entry name" value="Lipid_transp_b-sht_shell"/>
</dbReference>
<feature type="domain" description="Vitellogenin" evidence="4">
    <location>
        <begin position="1"/>
        <end position="440"/>
    </location>
</feature>
<dbReference type="Gene3D" id="2.20.50.20">
    <property type="entry name" value="Lipovitellin. Chain A, domain 3"/>
    <property type="match status" value="2"/>
</dbReference>
<dbReference type="Pfam" id="PF09172">
    <property type="entry name" value="Vit_open_b-sht"/>
    <property type="match status" value="2"/>
</dbReference>
<keyword evidence="6" id="KW-1185">Reference proteome</keyword>
<protein>
    <submittedName>
        <fullName evidence="5">Apolipophorins like protein</fullName>
    </submittedName>
</protein>
<keyword evidence="2" id="KW-0325">Glycoprotein</keyword>
<dbReference type="SMART" id="SM01169">
    <property type="entry name" value="DUF1943"/>
    <property type="match status" value="2"/>
</dbReference>
<name>A0A8T0F2Q8_ARGBR</name>
<accession>A0A8T0F2Q8</accession>